<dbReference type="PROSITE" id="PS51257">
    <property type="entry name" value="PROKAR_LIPOPROTEIN"/>
    <property type="match status" value="1"/>
</dbReference>
<dbReference type="AlphaFoldDB" id="A0A7W5ZP93"/>
<dbReference type="RefSeq" id="WP_183975848.1">
    <property type="nucleotide sequence ID" value="NZ_JACIBY010000007.1"/>
</dbReference>
<keyword evidence="1" id="KW-0732">Signal</keyword>
<feature type="signal peptide" evidence="1">
    <location>
        <begin position="1"/>
        <end position="22"/>
    </location>
</feature>
<evidence type="ECO:0000313" key="2">
    <source>
        <dbReference type="EMBL" id="MBB3839501.1"/>
    </source>
</evidence>
<evidence type="ECO:0008006" key="4">
    <source>
        <dbReference type="Google" id="ProtNLM"/>
    </source>
</evidence>
<keyword evidence="3" id="KW-1185">Reference proteome</keyword>
<feature type="chain" id="PRO_5030591630" description="Lipocalin-like domain-containing protein" evidence="1">
    <location>
        <begin position="23"/>
        <end position="164"/>
    </location>
</feature>
<accession>A0A7W5ZP93</accession>
<reference evidence="2 3" key="1">
    <citation type="submission" date="2020-08" db="EMBL/GenBank/DDBJ databases">
        <title>Genomic Encyclopedia of Type Strains, Phase IV (KMG-IV): sequencing the most valuable type-strain genomes for metagenomic binning, comparative biology and taxonomic classification.</title>
        <authorList>
            <person name="Goeker M."/>
        </authorList>
    </citation>
    <scope>NUCLEOTIDE SEQUENCE [LARGE SCALE GENOMIC DNA]</scope>
    <source>
        <strain evidence="2 3">DSM 17976</strain>
    </source>
</reference>
<comment type="caution">
    <text evidence="2">The sequence shown here is derived from an EMBL/GenBank/DDBJ whole genome shotgun (WGS) entry which is preliminary data.</text>
</comment>
<evidence type="ECO:0000313" key="3">
    <source>
        <dbReference type="Proteomes" id="UP000541352"/>
    </source>
</evidence>
<dbReference type="EMBL" id="JACIBY010000007">
    <property type="protein sequence ID" value="MBB3839501.1"/>
    <property type="molecule type" value="Genomic_DNA"/>
</dbReference>
<dbReference type="Proteomes" id="UP000541352">
    <property type="component" value="Unassembled WGS sequence"/>
</dbReference>
<evidence type="ECO:0000256" key="1">
    <source>
        <dbReference type="SAM" id="SignalP"/>
    </source>
</evidence>
<gene>
    <name evidence="2" type="ORF">FHS57_003510</name>
</gene>
<name>A0A7W5ZP93_9BACT</name>
<organism evidence="2 3">
    <name type="scientific">Runella defluvii</name>
    <dbReference type="NCBI Taxonomy" id="370973"/>
    <lineage>
        <taxon>Bacteria</taxon>
        <taxon>Pseudomonadati</taxon>
        <taxon>Bacteroidota</taxon>
        <taxon>Cytophagia</taxon>
        <taxon>Cytophagales</taxon>
        <taxon>Spirosomataceae</taxon>
        <taxon>Runella</taxon>
    </lineage>
</organism>
<proteinExistence type="predicted"/>
<protein>
    <recommendedName>
        <fullName evidence="4">Lipocalin-like domain-containing protein</fullName>
    </recommendedName>
</protein>
<sequence>MKKYVYASLFFAVALLAGCSKTEPEPEPAEQVIGTYNVDKITESIKYASAASEISETISLPIKGNGYELTAVLDVAKKASNIVTIAFVQTVKYTNGQTEKDSDAFDSIELKKVEGTSEYEMLDTGVKIGTIGNNTITFENVSNDKDSLGRAYTYTFRMTGKKSI</sequence>